<dbReference type="InterPro" id="IPR017969">
    <property type="entry name" value="Heavy-metal-associated_CS"/>
</dbReference>
<dbReference type="Gene3D" id="3.30.70.100">
    <property type="match status" value="1"/>
</dbReference>
<dbReference type="AlphaFoldDB" id="A0A9D1JH51"/>
<comment type="caution">
    <text evidence="3">The sequence shown here is derived from an EMBL/GenBank/DDBJ whole genome shotgun (WGS) entry which is preliminary data.</text>
</comment>
<dbReference type="InterPro" id="IPR006121">
    <property type="entry name" value="HMA_dom"/>
</dbReference>
<dbReference type="PROSITE" id="PS50846">
    <property type="entry name" value="HMA_2"/>
    <property type="match status" value="1"/>
</dbReference>
<dbReference type="SUPFAM" id="SSF55008">
    <property type="entry name" value="HMA, heavy metal-associated domain"/>
    <property type="match status" value="1"/>
</dbReference>
<sequence length="124" mass="13092">MENIIVLVILALVVGAAVAYLVKAKRNGAKCIGCPSGGNCPSSGKIKKKKLEGRVIGRKTLKIAGMTCSHCVMSVTKRLNQIDGVSAEVKLSNGSAVVSYDREIDDKVLKDALEAIGYRVTSIS</sequence>
<dbReference type="InterPro" id="IPR036163">
    <property type="entry name" value="HMA_dom_sf"/>
</dbReference>
<dbReference type="FunFam" id="3.30.70.100:FF:000001">
    <property type="entry name" value="ATPase copper transporting beta"/>
    <property type="match status" value="1"/>
</dbReference>
<reference evidence="3" key="1">
    <citation type="submission" date="2020-10" db="EMBL/GenBank/DDBJ databases">
        <authorList>
            <person name="Gilroy R."/>
        </authorList>
    </citation>
    <scope>NUCLEOTIDE SEQUENCE</scope>
    <source>
        <strain evidence="3">ChiSxjej1B13-7041</strain>
    </source>
</reference>
<evidence type="ECO:0000313" key="4">
    <source>
        <dbReference type="Proteomes" id="UP000886841"/>
    </source>
</evidence>
<reference evidence="3" key="2">
    <citation type="journal article" date="2021" name="PeerJ">
        <title>Extensive microbial diversity within the chicken gut microbiome revealed by metagenomics and culture.</title>
        <authorList>
            <person name="Gilroy R."/>
            <person name="Ravi A."/>
            <person name="Getino M."/>
            <person name="Pursley I."/>
            <person name="Horton D.L."/>
            <person name="Alikhan N.F."/>
            <person name="Baker D."/>
            <person name="Gharbi K."/>
            <person name="Hall N."/>
            <person name="Watson M."/>
            <person name="Adriaenssens E.M."/>
            <person name="Foster-Nyarko E."/>
            <person name="Jarju S."/>
            <person name="Secka A."/>
            <person name="Antonio M."/>
            <person name="Oren A."/>
            <person name="Chaudhuri R.R."/>
            <person name="La Ragione R."/>
            <person name="Hildebrand F."/>
            <person name="Pallen M.J."/>
        </authorList>
    </citation>
    <scope>NUCLEOTIDE SEQUENCE</scope>
    <source>
        <strain evidence="3">ChiSxjej1B13-7041</strain>
    </source>
</reference>
<keyword evidence="1" id="KW-0479">Metal-binding</keyword>
<name>A0A9D1JH51_9FIRM</name>
<dbReference type="Proteomes" id="UP000886841">
    <property type="component" value="Unassembled WGS sequence"/>
</dbReference>
<dbReference type="GO" id="GO:0046872">
    <property type="term" value="F:metal ion binding"/>
    <property type="evidence" value="ECO:0007669"/>
    <property type="project" value="UniProtKB-KW"/>
</dbReference>
<organism evidence="3 4">
    <name type="scientific">Candidatus Egerieimonas intestinavium</name>
    <dbReference type="NCBI Taxonomy" id="2840777"/>
    <lineage>
        <taxon>Bacteria</taxon>
        <taxon>Bacillati</taxon>
        <taxon>Bacillota</taxon>
        <taxon>Clostridia</taxon>
        <taxon>Lachnospirales</taxon>
        <taxon>Lachnospiraceae</taxon>
        <taxon>Lachnospiraceae incertae sedis</taxon>
        <taxon>Candidatus Egerieimonas</taxon>
    </lineage>
</organism>
<evidence type="ECO:0000256" key="1">
    <source>
        <dbReference type="ARBA" id="ARBA00022723"/>
    </source>
</evidence>
<dbReference type="CDD" id="cd00371">
    <property type="entry name" value="HMA"/>
    <property type="match status" value="1"/>
</dbReference>
<feature type="domain" description="HMA" evidence="2">
    <location>
        <begin position="57"/>
        <end position="121"/>
    </location>
</feature>
<protein>
    <submittedName>
        <fullName evidence="3">FeoB-associated Cys-rich membrane protein</fullName>
    </submittedName>
</protein>
<dbReference type="Pfam" id="PF00403">
    <property type="entry name" value="HMA"/>
    <property type="match status" value="1"/>
</dbReference>
<gene>
    <name evidence="3" type="ORF">IAB98_11050</name>
</gene>
<dbReference type="EMBL" id="DVHU01000099">
    <property type="protein sequence ID" value="HIR93942.1"/>
    <property type="molecule type" value="Genomic_DNA"/>
</dbReference>
<evidence type="ECO:0000259" key="2">
    <source>
        <dbReference type="PROSITE" id="PS50846"/>
    </source>
</evidence>
<evidence type="ECO:0000313" key="3">
    <source>
        <dbReference type="EMBL" id="HIR93942.1"/>
    </source>
</evidence>
<dbReference type="PROSITE" id="PS01047">
    <property type="entry name" value="HMA_1"/>
    <property type="match status" value="1"/>
</dbReference>
<proteinExistence type="predicted"/>
<dbReference type="Pfam" id="PF12669">
    <property type="entry name" value="FeoB_associated"/>
    <property type="match status" value="1"/>
</dbReference>
<accession>A0A9D1JH51</accession>